<dbReference type="Proteomes" id="UP001430953">
    <property type="component" value="Unassembled WGS sequence"/>
</dbReference>
<evidence type="ECO:0000313" key="1">
    <source>
        <dbReference type="EMBL" id="KAL0107012.1"/>
    </source>
</evidence>
<reference evidence="1 2" key="1">
    <citation type="submission" date="2023-03" db="EMBL/GenBank/DDBJ databases">
        <title>High recombination rates correlate with genetic variation in Cardiocondyla obscurior ants.</title>
        <authorList>
            <person name="Errbii M."/>
        </authorList>
    </citation>
    <scope>NUCLEOTIDE SEQUENCE [LARGE SCALE GENOMIC DNA]</scope>
    <source>
        <strain evidence="1">Alpha-2009</strain>
        <tissue evidence="1">Whole body</tissue>
    </source>
</reference>
<sequence>MRQCLLSHKTTHVYRNEIRLRALVRADLQLLSPLSLSLSLSFSLFLTPRSRRLRKHRERSDTSCYVPPLKTRLARELSSLKLIENAETSSRCLLSSRGYSTKNETCIVNYIAFFNVYVNVLNNHNNHKHNMSKIEKARYNPCSRGRARGYTTVTSVKR</sequence>
<dbReference type="EMBL" id="JADYXP020000017">
    <property type="protein sequence ID" value="KAL0107012.1"/>
    <property type="molecule type" value="Genomic_DNA"/>
</dbReference>
<comment type="caution">
    <text evidence="1">The sequence shown here is derived from an EMBL/GenBank/DDBJ whole genome shotgun (WGS) entry which is preliminary data.</text>
</comment>
<proteinExistence type="predicted"/>
<name>A0AAW2EV40_9HYME</name>
<evidence type="ECO:0000313" key="2">
    <source>
        <dbReference type="Proteomes" id="UP001430953"/>
    </source>
</evidence>
<keyword evidence="2" id="KW-1185">Reference proteome</keyword>
<dbReference type="AlphaFoldDB" id="A0AAW2EV40"/>
<organism evidence="1 2">
    <name type="scientific">Cardiocondyla obscurior</name>
    <dbReference type="NCBI Taxonomy" id="286306"/>
    <lineage>
        <taxon>Eukaryota</taxon>
        <taxon>Metazoa</taxon>
        <taxon>Ecdysozoa</taxon>
        <taxon>Arthropoda</taxon>
        <taxon>Hexapoda</taxon>
        <taxon>Insecta</taxon>
        <taxon>Pterygota</taxon>
        <taxon>Neoptera</taxon>
        <taxon>Endopterygota</taxon>
        <taxon>Hymenoptera</taxon>
        <taxon>Apocrita</taxon>
        <taxon>Aculeata</taxon>
        <taxon>Formicoidea</taxon>
        <taxon>Formicidae</taxon>
        <taxon>Myrmicinae</taxon>
        <taxon>Cardiocondyla</taxon>
    </lineage>
</organism>
<gene>
    <name evidence="1" type="ORF">PUN28_015514</name>
</gene>
<protein>
    <submittedName>
        <fullName evidence="1">Uncharacterized protein</fullName>
    </submittedName>
</protein>
<accession>A0AAW2EV40</accession>